<organism evidence="3 4">
    <name type="scientific">Coniochaeta pulveracea</name>
    <dbReference type="NCBI Taxonomy" id="177199"/>
    <lineage>
        <taxon>Eukaryota</taxon>
        <taxon>Fungi</taxon>
        <taxon>Dikarya</taxon>
        <taxon>Ascomycota</taxon>
        <taxon>Pezizomycotina</taxon>
        <taxon>Sordariomycetes</taxon>
        <taxon>Sordariomycetidae</taxon>
        <taxon>Coniochaetales</taxon>
        <taxon>Coniochaetaceae</taxon>
        <taxon>Coniochaeta</taxon>
    </lineage>
</organism>
<evidence type="ECO:0000256" key="1">
    <source>
        <dbReference type="ARBA" id="ARBA00008324"/>
    </source>
</evidence>
<dbReference type="AlphaFoldDB" id="A0A420Y9Y4"/>
<dbReference type="SUPFAM" id="SSF54637">
    <property type="entry name" value="Thioesterase/thiol ester dehydrase-isomerase"/>
    <property type="match status" value="1"/>
</dbReference>
<dbReference type="PANTHER" id="PTHR21660">
    <property type="entry name" value="THIOESTERASE SUPERFAMILY MEMBER-RELATED"/>
    <property type="match status" value="1"/>
</dbReference>
<dbReference type="InterPro" id="IPR029069">
    <property type="entry name" value="HotDog_dom_sf"/>
</dbReference>
<reference evidence="3 4" key="1">
    <citation type="submission" date="2018-08" db="EMBL/GenBank/DDBJ databases">
        <title>Draft genome of the lignicolous fungus Coniochaeta pulveracea.</title>
        <authorList>
            <person name="Borstlap C.J."/>
            <person name="De Witt R.N."/>
            <person name="Botha A."/>
            <person name="Volschenk H."/>
        </authorList>
    </citation>
    <scope>NUCLEOTIDE SEQUENCE [LARGE SCALE GENOMIC DNA]</scope>
    <source>
        <strain evidence="3 4">CAB683</strain>
    </source>
</reference>
<dbReference type="PANTHER" id="PTHR21660:SF9">
    <property type="entry name" value="THIOESTERASE DOMAIN-CONTAINING PROTEIN"/>
    <property type="match status" value="1"/>
</dbReference>
<sequence>MTAAGSRQRAVEAVRAIFDRYHLIVAKQNFNGFDKRLMSEAVLLDASLGPPKTGSQPVDSQVPGSSILASATFSLMITPAYSNLNNVMHGGAAGVIFDMLTTSALGPLARPGYWDFLGGVTRTLNISYLRAVPVGTNIHVHSQVYQVGRTMAYIKGWMTSEDGKKVYCTCEHHKVFVPSKKEHLEVHVPWDDQFQDGHVNKSKL</sequence>
<accession>A0A420Y9Y4</accession>
<dbReference type="Gene3D" id="3.10.129.10">
    <property type="entry name" value="Hotdog Thioesterase"/>
    <property type="match status" value="1"/>
</dbReference>
<protein>
    <recommendedName>
        <fullName evidence="2">Thioesterase domain-containing protein</fullName>
    </recommendedName>
</protein>
<evidence type="ECO:0000313" key="4">
    <source>
        <dbReference type="Proteomes" id="UP000275385"/>
    </source>
</evidence>
<dbReference type="InterPro" id="IPR039298">
    <property type="entry name" value="ACOT13"/>
</dbReference>
<dbReference type="Pfam" id="PF03061">
    <property type="entry name" value="4HBT"/>
    <property type="match status" value="1"/>
</dbReference>
<feature type="domain" description="Thioesterase" evidence="2">
    <location>
        <begin position="85"/>
        <end position="166"/>
    </location>
</feature>
<gene>
    <name evidence="3" type="ORF">DL546_005504</name>
</gene>
<name>A0A420Y9Y4_9PEZI</name>
<dbReference type="InterPro" id="IPR006683">
    <property type="entry name" value="Thioestr_dom"/>
</dbReference>
<comment type="similarity">
    <text evidence="1">Belongs to the thioesterase PaaI family.</text>
</comment>
<dbReference type="STRING" id="177199.A0A420Y9Y4"/>
<proteinExistence type="inferred from homology"/>
<dbReference type="GO" id="GO:0047617">
    <property type="term" value="F:fatty acyl-CoA hydrolase activity"/>
    <property type="evidence" value="ECO:0007669"/>
    <property type="project" value="InterPro"/>
</dbReference>
<dbReference type="EMBL" id="QVQW01000028">
    <property type="protein sequence ID" value="RKU44691.1"/>
    <property type="molecule type" value="Genomic_DNA"/>
</dbReference>
<evidence type="ECO:0000259" key="2">
    <source>
        <dbReference type="Pfam" id="PF03061"/>
    </source>
</evidence>
<dbReference type="Proteomes" id="UP000275385">
    <property type="component" value="Unassembled WGS sequence"/>
</dbReference>
<evidence type="ECO:0000313" key="3">
    <source>
        <dbReference type="EMBL" id="RKU44691.1"/>
    </source>
</evidence>
<dbReference type="OrthoDB" id="2831072at2759"/>
<comment type="caution">
    <text evidence="3">The sequence shown here is derived from an EMBL/GenBank/DDBJ whole genome shotgun (WGS) entry which is preliminary data.</text>
</comment>
<keyword evidence="4" id="KW-1185">Reference proteome</keyword>
<dbReference type="CDD" id="cd03443">
    <property type="entry name" value="PaaI_thioesterase"/>
    <property type="match status" value="1"/>
</dbReference>